<dbReference type="AlphaFoldDB" id="A0A0A9XMK5"/>
<evidence type="ECO:0000313" key="2">
    <source>
        <dbReference type="EMBL" id="JAG21175.1"/>
    </source>
</evidence>
<name>A0A0A9XMK5_LYGHE</name>
<evidence type="ECO:0000313" key="1">
    <source>
        <dbReference type="EMBL" id="JAG21174.1"/>
    </source>
</evidence>
<accession>A0A0A9XMK5</accession>
<evidence type="ECO:0000313" key="3">
    <source>
        <dbReference type="EMBL" id="JAP99889.1"/>
    </source>
</evidence>
<sequence>MHLPPDPVAINSISNVGATTATVFANSEPTGVQEEAQATDSTVSKLQYDTTFSAMDPRQRTQYYLEQREQGQMPEATELPQRRQSSLFQTRSGGVFETLQDSNSVTSMAESSPFDEECFQPLITNNPTPFTVRRASVERNLYSLINPLGLIHPAMEIHHFAVSGVYSSTNTYFMDFIIERVS</sequence>
<reference evidence="3" key="3">
    <citation type="journal article" date="2016" name="Gigascience">
        <title>De novo construction of an expanded transcriptome assembly for the western tarnished plant bug, Lygus hesperus.</title>
        <authorList>
            <person name="Tassone E.E."/>
            <person name="Geib S.M."/>
            <person name="Hall B."/>
            <person name="Fabrick J.A."/>
            <person name="Brent C.S."/>
            <person name="Hull J.J."/>
        </authorList>
    </citation>
    <scope>NUCLEOTIDE SEQUENCE</scope>
</reference>
<organism evidence="1">
    <name type="scientific">Lygus hesperus</name>
    <name type="common">Western plant bug</name>
    <dbReference type="NCBI Taxonomy" id="30085"/>
    <lineage>
        <taxon>Eukaryota</taxon>
        <taxon>Metazoa</taxon>
        <taxon>Ecdysozoa</taxon>
        <taxon>Arthropoda</taxon>
        <taxon>Hexapoda</taxon>
        <taxon>Insecta</taxon>
        <taxon>Pterygota</taxon>
        <taxon>Neoptera</taxon>
        <taxon>Paraneoptera</taxon>
        <taxon>Hemiptera</taxon>
        <taxon>Heteroptera</taxon>
        <taxon>Panheteroptera</taxon>
        <taxon>Cimicomorpha</taxon>
        <taxon>Miridae</taxon>
        <taxon>Mirini</taxon>
        <taxon>Lygus</taxon>
    </lineage>
</organism>
<proteinExistence type="predicted"/>
<gene>
    <name evidence="1" type="primary">fbp_5</name>
    <name evidence="2" type="synonym">fbp_4</name>
    <name evidence="1" type="ORF">CM83_7315</name>
    <name evidence="2" type="ORF">CM83_7319</name>
    <name evidence="3" type="ORF">g.19696</name>
</gene>
<dbReference type="EMBL" id="GBHO01022429">
    <property type="protein sequence ID" value="JAG21175.1"/>
    <property type="molecule type" value="Transcribed_RNA"/>
</dbReference>
<dbReference type="EMBL" id="GDHC01018739">
    <property type="protein sequence ID" value="JAP99889.1"/>
    <property type="molecule type" value="Transcribed_RNA"/>
</dbReference>
<reference evidence="1" key="1">
    <citation type="journal article" date="2014" name="PLoS ONE">
        <title>Transcriptome-Based Identification of ABC Transporters in the Western Tarnished Plant Bug Lygus hesperus.</title>
        <authorList>
            <person name="Hull J.J."/>
            <person name="Chaney K."/>
            <person name="Geib S.M."/>
            <person name="Fabrick J.A."/>
            <person name="Brent C.S."/>
            <person name="Walsh D."/>
            <person name="Lavine L.C."/>
        </authorList>
    </citation>
    <scope>NUCLEOTIDE SEQUENCE</scope>
</reference>
<reference evidence="1" key="2">
    <citation type="submission" date="2014-07" db="EMBL/GenBank/DDBJ databases">
        <authorList>
            <person name="Hull J."/>
        </authorList>
    </citation>
    <scope>NUCLEOTIDE SEQUENCE</scope>
</reference>
<protein>
    <submittedName>
        <fullName evidence="1">Fructose-1,6-bisphosphatase class 3</fullName>
    </submittedName>
</protein>
<dbReference type="EMBL" id="GBHO01022430">
    <property type="protein sequence ID" value="JAG21174.1"/>
    <property type="molecule type" value="Transcribed_RNA"/>
</dbReference>